<sequence>MNETVESYDGEIKGGNPEDFATESFVLDNHDLILEMFEPKDNTFEKGDSRQALSLPSDQNQMLIWAITDANRRIAELEARHKNDIGQLKTEFMDEIARLKKDHAVEIAELKRNTVNKTAARPGGIKANELATIKSDISKLKSETAEITTVKGEIAEFKDKLPDLSLYCLESDLTQFEDELILKLRERFAGVDERLGKVDKVLLAKESTTENLKKLAASTVQAAIKEASFTEHIKKVAESKVQAMVKEARATKSTAENKRKREASVDSRRPKLTPGAQN</sequence>
<organism evidence="2 3">
    <name type="scientific">Clonostachys byssicola</name>
    <dbReference type="NCBI Taxonomy" id="160290"/>
    <lineage>
        <taxon>Eukaryota</taxon>
        <taxon>Fungi</taxon>
        <taxon>Dikarya</taxon>
        <taxon>Ascomycota</taxon>
        <taxon>Pezizomycotina</taxon>
        <taxon>Sordariomycetes</taxon>
        <taxon>Hypocreomycetidae</taxon>
        <taxon>Hypocreales</taxon>
        <taxon>Bionectriaceae</taxon>
        <taxon>Clonostachys</taxon>
    </lineage>
</organism>
<dbReference type="OrthoDB" id="10524351at2759"/>
<dbReference type="EMBL" id="CABFNO020001240">
    <property type="protein sequence ID" value="CAG9970703.1"/>
    <property type="molecule type" value="Genomic_DNA"/>
</dbReference>
<accession>A0A9N9XTP8</accession>
<dbReference type="Proteomes" id="UP000754883">
    <property type="component" value="Unassembled WGS sequence"/>
</dbReference>
<reference evidence="2" key="1">
    <citation type="submission" date="2021-10" db="EMBL/GenBank/DDBJ databases">
        <authorList>
            <person name="Piombo E."/>
        </authorList>
    </citation>
    <scope>NUCLEOTIDE SEQUENCE</scope>
</reference>
<evidence type="ECO:0000256" key="1">
    <source>
        <dbReference type="SAM" id="MobiDB-lite"/>
    </source>
</evidence>
<evidence type="ECO:0000313" key="3">
    <source>
        <dbReference type="Proteomes" id="UP000754883"/>
    </source>
</evidence>
<feature type="compositionally biased region" description="Basic and acidic residues" evidence="1">
    <location>
        <begin position="247"/>
        <end position="269"/>
    </location>
</feature>
<comment type="caution">
    <text evidence="2">The sequence shown here is derived from an EMBL/GenBank/DDBJ whole genome shotgun (WGS) entry which is preliminary data.</text>
</comment>
<evidence type="ECO:0000313" key="2">
    <source>
        <dbReference type="EMBL" id="CAG9970703.1"/>
    </source>
</evidence>
<gene>
    <name evidence="2" type="ORF">CBYS24578_00000080</name>
</gene>
<proteinExistence type="predicted"/>
<name>A0A9N9XTP8_9HYPO</name>
<protein>
    <submittedName>
        <fullName evidence="2">Uncharacterized protein</fullName>
    </submittedName>
</protein>
<keyword evidence="3" id="KW-1185">Reference proteome</keyword>
<feature type="region of interest" description="Disordered" evidence="1">
    <location>
        <begin position="247"/>
        <end position="278"/>
    </location>
</feature>
<dbReference type="AlphaFoldDB" id="A0A9N9XTP8"/>